<dbReference type="PROSITE" id="PS51257">
    <property type="entry name" value="PROKAR_LIPOPROTEIN"/>
    <property type="match status" value="1"/>
</dbReference>
<dbReference type="PANTHER" id="PTHR31377">
    <property type="entry name" value="AGMATINE DEIMINASE-RELATED"/>
    <property type="match status" value="1"/>
</dbReference>
<reference evidence="3 4" key="1">
    <citation type="submission" date="2019-07" db="EMBL/GenBank/DDBJ databases">
        <title>Whole genome shotgun sequence of Empedobacter brevis NBRC 14943.</title>
        <authorList>
            <person name="Hosoyama A."/>
            <person name="Uohara A."/>
            <person name="Ohji S."/>
            <person name="Ichikawa N."/>
        </authorList>
    </citation>
    <scope>NUCLEOTIDE SEQUENCE [LARGE SCALE GENOMIC DNA]</scope>
    <source>
        <strain evidence="3 4">NBRC 14943</strain>
    </source>
</reference>
<evidence type="ECO:0000313" key="4">
    <source>
        <dbReference type="Proteomes" id="UP000321245"/>
    </source>
</evidence>
<keyword evidence="4" id="KW-1185">Reference proteome</keyword>
<dbReference type="AlphaFoldDB" id="A0A511NCL5"/>
<evidence type="ECO:0000313" key="3">
    <source>
        <dbReference type="EMBL" id="GEM50545.1"/>
    </source>
</evidence>
<sequence length="383" mass="42838">MQKKKMMMSLLIPAILCSCTPTDLTDGTDTIQPNTIVYTMLEESAPHEGTWLQWPHQYQYGTAYRNSLDPTWVAMTKELVTSEKVHIIAYNETEKQRIVKLLNQAGVALTNVDFKIYKTDDVWIRDNGPIYTKDASGNLVIQDWGFNGWGEKTDDDSGYPIGFENCDLIPAKIGADQNRTVINLNETMINEGGSVEIDGNGTLMACKSSILNANRNPGMTQAEAEKIFTKYLGVTHFIWLDGKAGLDITDMHIDGFARFANPTTIVTMNDDDLAEWQVPDSDIDKLYAAKNKNGMPYTFLKIPLTQNNVKKTDGTNLGYKGSYINYYIANTKVLVPNYNDPNDAVANAMIQTLYPDRTVVGIDVRNLYENGGMVHCVTQQQPK</sequence>
<dbReference type="GO" id="GO:0004668">
    <property type="term" value="F:protein-arginine deiminase activity"/>
    <property type="evidence" value="ECO:0007669"/>
    <property type="project" value="InterPro"/>
</dbReference>
<gene>
    <name evidence="3" type="ORF">EB1_03350</name>
</gene>
<proteinExistence type="predicted"/>
<accession>A0A511NCL5</accession>
<protein>
    <submittedName>
        <fullName evidence="3">Agmatine deiminase</fullName>
    </submittedName>
</protein>
<dbReference type="GeneID" id="84648625"/>
<dbReference type="SUPFAM" id="SSF55909">
    <property type="entry name" value="Pentein"/>
    <property type="match status" value="1"/>
</dbReference>
<dbReference type="EMBL" id="BJXC01000001">
    <property type="protein sequence ID" value="GEM50545.1"/>
    <property type="molecule type" value="Genomic_DNA"/>
</dbReference>
<dbReference type="Proteomes" id="UP000321245">
    <property type="component" value="Unassembled WGS sequence"/>
</dbReference>
<organism evidence="3 4">
    <name type="scientific">Empedobacter brevis NBRC 14943 = ATCC 43319</name>
    <dbReference type="NCBI Taxonomy" id="1218108"/>
    <lineage>
        <taxon>Bacteria</taxon>
        <taxon>Pseudomonadati</taxon>
        <taxon>Bacteroidota</taxon>
        <taxon>Flavobacteriia</taxon>
        <taxon>Flavobacteriales</taxon>
        <taxon>Weeksellaceae</taxon>
        <taxon>Empedobacter</taxon>
    </lineage>
</organism>
<dbReference type="RefSeq" id="WP_019973837.1">
    <property type="nucleotide sequence ID" value="NZ_BJXC01000001.1"/>
</dbReference>
<dbReference type="GO" id="GO:0047632">
    <property type="term" value="F:agmatine deiminase activity"/>
    <property type="evidence" value="ECO:0007669"/>
    <property type="project" value="TreeGrafter"/>
</dbReference>
<keyword evidence="1" id="KW-0378">Hydrolase</keyword>
<name>A0A511NCL5_9FLAO</name>
<dbReference type="OrthoDB" id="9808013at2"/>
<dbReference type="STRING" id="1218108.GCA_000382425_00335"/>
<dbReference type="InterPro" id="IPR007466">
    <property type="entry name" value="Peptidyl-Arg-deiminase_porph"/>
</dbReference>
<comment type="caution">
    <text evidence="3">The sequence shown here is derived from an EMBL/GenBank/DDBJ whole genome shotgun (WGS) entry which is preliminary data.</text>
</comment>
<dbReference type="GO" id="GO:0009446">
    <property type="term" value="P:putrescine biosynthetic process"/>
    <property type="evidence" value="ECO:0007669"/>
    <property type="project" value="InterPro"/>
</dbReference>
<evidence type="ECO:0000256" key="2">
    <source>
        <dbReference type="SAM" id="SignalP"/>
    </source>
</evidence>
<dbReference type="Pfam" id="PF04371">
    <property type="entry name" value="PAD_porph"/>
    <property type="match status" value="1"/>
</dbReference>
<evidence type="ECO:0000256" key="1">
    <source>
        <dbReference type="ARBA" id="ARBA00022801"/>
    </source>
</evidence>
<dbReference type="Gene3D" id="3.75.10.10">
    <property type="entry name" value="L-arginine/glycine Amidinotransferase, Chain A"/>
    <property type="match status" value="1"/>
</dbReference>
<dbReference type="PANTHER" id="PTHR31377:SF0">
    <property type="entry name" value="AGMATINE DEIMINASE-RELATED"/>
    <property type="match status" value="1"/>
</dbReference>
<keyword evidence="2" id="KW-0732">Signal</keyword>
<feature type="chain" id="PRO_5021714236" evidence="2">
    <location>
        <begin position="26"/>
        <end position="383"/>
    </location>
</feature>
<feature type="signal peptide" evidence="2">
    <location>
        <begin position="1"/>
        <end position="25"/>
    </location>
</feature>